<accession>A0A0C6PAN8</accession>
<dbReference type="KEGG" id="bbh:BN112_3764"/>
<dbReference type="NCBIfam" id="NF010068">
    <property type="entry name" value="PRK13548.1"/>
    <property type="match status" value="1"/>
</dbReference>
<dbReference type="HOGENOM" id="CLU_000604_1_11_4"/>
<evidence type="ECO:0000259" key="7">
    <source>
        <dbReference type="PROSITE" id="PS50893"/>
    </source>
</evidence>
<dbReference type="RefSeq" id="WP_010927158.1">
    <property type="nucleotide sequence ID" value="NC_019382.1"/>
</dbReference>
<keyword evidence="5" id="KW-1278">Translocase</keyword>
<sequence length="262" mass="27857">MTLQARNLTLARGGAPILTDVSLTLAPGTLVGLLGANGAGKSTLLAALAGELAPRSGQVFLGDADLATLNARQLARRRAVLPQKPSLSFDLGVSDVVGMGAYPFPELDPAAVRQLVRDALEQAGVTHLAQRRYPQLSGGEQQRVQFARVLAQCHAMHAPGQTRYLMLDEPISNLDPRHQMELLATARALAHEAGMGVLVIVHDINQAARWCDTLALLADGRLAALGPPADVLTPDHMRRVYGIEADVLAHPTLPGRLLVLAR</sequence>
<evidence type="ECO:0000313" key="9">
    <source>
        <dbReference type="Proteomes" id="UP000007564"/>
    </source>
</evidence>
<dbReference type="SUPFAM" id="SSF52540">
    <property type="entry name" value="P-loop containing nucleoside triphosphate hydrolases"/>
    <property type="match status" value="1"/>
</dbReference>
<name>A0A0C6PAN8_BORBO</name>
<dbReference type="PANTHER" id="PTHR42794:SF1">
    <property type="entry name" value="HEMIN IMPORT ATP-BINDING PROTEIN HMUV"/>
    <property type="match status" value="1"/>
</dbReference>
<feature type="domain" description="ABC transporter" evidence="7">
    <location>
        <begin position="3"/>
        <end position="244"/>
    </location>
</feature>
<dbReference type="Gene3D" id="3.40.50.300">
    <property type="entry name" value="P-loop containing nucleotide triphosphate hydrolases"/>
    <property type="match status" value="1"/>
</dbReference>
<dbReference type="GO" id="GO:0016887">
    <property type="term" value="F:ATP hydrolysis activity"/>
    <property type="evidence" value="ECO:0007669"/>
    <property type="project" value="InterPro"/>
</dbReference>
<dbReference type="EMBL" id="HE965806">
    <property type="protein sequence ID" value="CCJ55678.1"/>
    <property type="molecule type" value="Genomic_DNA"/>
</dbReference>
<gene>
    <name evidence="8" type="primary">bhuV</name>
    <name evidence="8" type="ORF">BN112_3764</name>
</gene>
<dbReference type="InterPro" id="IPR027417">
    <property type="entry name" value="P-loop_NTPase"/>
</dbReference>
<dbReference type="PROSITE" id="PS00211">
    <property type="entry name" value="ABC_TRANSPORTER_1"/>
    <property type="match status" value="1"/>
</dbReference>
<keyword evidence="2" id="KW-1003">Cell membrane</keyword>
<dbReference type="SMR" id="A0A0C6PAN8"/>
<dbReference type="InterPro" id="IPR003439">
    <property type="entry name" value="ABC_transporter-like_ATP-bd"/>
</dbReference>
<evidence type="ECO:0000256" key="4">
    <source>
        <dbReference type="ARBA" id="ARBA00022840"/>
    </source>
</evidence>
<dbReference type="GO" id="GO:0005524">
    <property type="term" value="F:ATP binding"/>
    <property type="evidence" value="ECO:0007669"/>
    <property type="project" value="UniProtKB-KW"/>
</dbReference>
<dbReference type="AlphaFoldDB" id="A0A0C6PAN8"/>
<dbReference type="InterPro" id="IPR017871">
    <property type="entry name" value="ABC_transporter-like_CS"/>
</dbReference>
<evidence type="ECO:0000256" key="5">
    <source>
        <dbReference type="ARBA" id="ARBA00022967"/>
    </source>
</evidence>
<dbReference type="Pfam" id="PF00005">
    <property type="entry name" value="ABC_tran"/>
    <property type="match status" value="1"/>
</dbReference>
<keyword evidence="2" id="KW-0472">Membrane</keyword>
<dbReference type="Proteomes" id="UP000007564">
    <property type="component" value="Chromosome"/>
</dbReference>
<evidence type="ECO:0000256" key="6">
    <source>
        <dbReference type="ARBA" id="ARBA00037066"/>
    </source>
</evidence>
<keyword evidence="3" id="KW-0547">Nucleotide-binding</keyword>
<evidence type="ECO:0000256" key="3">
    <source>
        <dbReference type="ARBA" id="ARBA00022741"/>
    </source>
</evidence>
<keyword evidence="1" id="KW-0813">Transport</keyword>
<dbReference type="SMART" id="SM00382">
    <property type="entry name" value="AAA"/>
    <property type="match status" value="1"/>
</dbReference>
<comment type="function">
    <text evidence="6">Part of the ABC transporter complex HmuTUV involved in hemin import. Responsible for energy coupling to the transport system.</text>
</comment>
<reference evidence="8 9" key="1">
    <citation type="journal article" date="2012" name="BMC Genomics">
        <title>Comparative genomics of the classical Bordetella subspecies: the evolution and exchange of virulence-associated diversity amongst closely related pathogens.</title>
        <authorList>
            <person name="Park J."/>
            <person name="Zhang Y."/>
            <person name="Buboltz A.M."/>
            <person name="Zhang X."/>
            <person name="Schuster S.C."/>
            <person name="Ahuja U."/>
            <person name="Liu M."/>
            <person name="Miller J.F."/>
            <person name="Sebaihia M."/>
            <person name="Bentley S.D."/>
            <person name="Parkhill J."/>
            <person name="Harvill E.T."/>
        </authorList>
    </citation>
    <scope>NUCLEOTIDE SEQUENCE [LARGE SCALE GENOMIC DNA]</scope>
    <source>
        <strain evidence="8 9">253</strain>
    </source>
</reference>
<protein>
    <submittedName>
        <fullName evidence="8">Putative ATP-binding component of hemin transport system</fullName>
    </submittedName>
</protein>
<dbReference type="CDD" id="cd03214">
    <property type="entry name" value="ABC_Iron-Siderophores_B12_Hemin"/>
    <property type="match status" value="1"/>
</dbReference>
<proteinExistence type="predicted"/>
<dbReference type="InterPro" id="IPR003593">
    <property type="entry name" value="AAA+_ATPase"/>
</dbReference>
<dbReference type="PROSITE" id="PS50893">
    <property type="entry name" value="ABC_TRANSPORTER_2"/>
    <property type="match status" value="1"/>
</dbReference>
<evidence type="ECO:0000256" key="2">
    <source>
        <dbReference type="ARBA" id="ARBA00022475"/>
    </source>
</evidence>
<dbReference type="OrthoDB" id="5296765at2"/>
<keyword evidence="4 8" id="KW-0067">ATP-binding</keyword>
<evidence type="ECO:0000256" key="1">
    <source>
        <dbReference type="ARBA" id="ARBA00022448"/>
    </source>
</evidence>
<dbReference type="PANTHER" id="PTHR42794">
    <property type="entry name" value="HEMIN IMPORT ATP-BINDING PROTEIN HMUV"/>
    <property type="match status" value="1"/>
</dbReference>
<organism evidence="8 9">
    <name type="scientific">Bordetella bronchiseptica 253</name>
    <dbReference type="NCBI Taxonomy" id="568707"/>
    <lineage>
        <taxon>Bacteria</taxon>
        <taxon>Pseudomonadati</taxon>
        <taxon>Pseudomonadota</taxon>
        <taxon>Betaproteobacteria</taxon>
        <taxon>Burkholderiales</taxon>
        <taxon>Alcaligenaceae</taxon>
        <taxon>Bordetella</taxon>
    </lineage>
</organism>
<evidence type="ECO:0000313" key="8">
    <source>
        <dbReference type="EMBL" id="CCJ55678.1"/>
    </source>
</evidence>